<name>A0A6C0C7Z7_9ZZZZ</name>
<accession>A0A6C0C7Z7</accession>
<dbReference type="EMBL" id="MN739359">
    <property type="protein sequence ID" value="QHT00846.1"/>
    <property type="molecule type" value="Genomic_DNA"/>
</dbReference>
<sequence>MLLVRIALPRDLKVAMLYHSILLARFVLSGDLNVAILNHSMLLAKIDLSRDLIIRCCWQKLYRPEI</sequence>
<organism evidence="1">
    <name type="scientific">viral metagenome</name>
    <dbReference type="NCBI Taxonomy" id="1070528"/>
    <lineage>
        <taxon>unclassified sequences</taxon>
        <taxon>metagenomes</taxon>
        <taxon>organismal metagenomes</taxon>
    </lineage>
</organism>
<evidence type="ECO:0000313" key="1">
    <source>
        <dbReference type="EMBL" id="QHT00846.1"/>
    </source>
</evidence>
<proteinExistence type="predicted"/>
<reference evidence="1" key="1">
    <citation type="journal article" date="2020" name="Nature">
        <title>Giant virus diversity and host interactions through global metagenomics.</title>
        <authorList>
            <person name="Schulz F."/>
            <person name="Roux S."/>
            <person name="Paez-Espino D."/>
            <person name="Jungbluth S."/>
            <person name="Walsh D.A."/>
            <person name="Denef V.J."/>
            <person name="McMahon K.D."/>
            <person name="Konstantinidis K.T."/>
            <person name="Eloe-Fadrosh E.A."/>
            <person name="Kyrpides N.C."/>
            <person name="Woyke T."/>
        </authorList>
    </citation>
    <scope>NUCLEOTIDE SEQUENCE</scope>
    <source>
        <strain evidence="1">GVMAG-M-3300020192-26</strain>
    </source>
</reference>
<protein>
    <submittedName>
        <fullName evidence="1">Uncharacterized protein</fullName>
    </submittedName>
</protein>
<dbReference type="AlphaFoldDB" id="A0A6C0C7Z7"/>